<evidence type="ECO:0000256" key="7">
    <source>
        <dbReference type="ARBA" id="ARBA00048782"/>
    </source>
</evidence>
<accession>A0ABQ7T079</accession>
<comment type="catalytic activity">
    <reaction evidence="7">
        <text>[thioredoxin]-disulfide + L-methionine + H2O = L-methionine (S)-S-oxide + [thioredoxin]-dithiol</text>
        <dbReference type="Rhea" id="RHEA:19993"/>
        <dbReference type="Rhea" id="RHEA-COMP:10698"/>
        <dbReference type="Rhea" id="RHEA-COMP:10700"/>
        <dbReference type="ChEBI" id="CHEBI:15377"/>
        <dbReference type="ChEBI" id="CHEBI:29950"/>
        <dbReference type="ChEBI" id="CHEBI:50058"/>
        <dbReference type="ChEBI" id="CHEBI:57844"/>
        <dbReference type="ChEBI" id="CHEBI:58772"/>
        <dbReference type="EC" id="1.8.4.11"/>
    </reaction>
</comment>
<evidence type="ECO:0000259" key="8">
    <source>
        <dbReference type="Pfam" id="PF01625"/>
    </source>
</evidence>
<feature type="domain" description="Peptide methionine sulphoxide reductase MsrA" evidence="8">
    <location>
        <begin position="136"/>
        <end position="172"/>
    </location>
</feature>
<evidence type="ECO:0000313" key="9">
    <source>
        <dbReference type="EMBL" id="KAH0622909.1"/>
    </source>
</evidence>
<evidence type="ECO:0000313" key="10">
    <source>
        <dbReference type="Proteomes" id="UP000826234"/>
    </source>
</evidence>
<dbReference type="Gene3D" id="3.30.1060.10">
    <property type="entry name" value="Peptide methionine sulphoxide reductase MsrA"/>
    <property type="match status" value="1"/>
</dbReference>
<evidence type="ECO:0000256" key="6">
    <source>
        <dbReference type="ARBA" id="ARBA00047806"/>
    </source>
</evidence>
<keyword evidence="3" id="KW-0560">Oxidoreductase</keyword>
<keyword evidence="10" id="KW-1185">Reference proteome</keyword>
<evidence type="ECO:0000256" key="3">
    <source>
        <dbReference type="ARBA" id="ARBA00023002"/>
    </source>
</evidence>
<name>A0ABQ7T079_PHRPL</name>
<dbReference type="PANTHER" id="PTHR42799">
    <property type="entry name" value="MITOCHONDRIAL PEPTIDE METHIONINE SULFOXIDE REDUCTASE"/>
    <property type="match status" value="1"/>
</dbReference>
<dbReference type="PANTHER" id="PTHR42799:SF2">
    <property type="entry name" value="MITOCHONDRIAL PEPTIDE METHIONINE SULFOXIDE REDUCTASE"/>
    <property type="match status" value="1"/>
</dbReference>
<evidence type="ECO:0000256" key="1">
    <source>
        <dbReference type="ARBA" id="ARBA00005591"/>
    </source>
</evidence>
<proteinExistence type="inferred from homology"/>
<evidence type="ECO:0000256" key="2">
    <source>
        <dbReference type="ARBA" id="ARBA00012502"/>
    </source>
</evidence>
<organism evidence="9 10">
    <name type="scientific">Phrynosoma platyrhinos</name>
    <name type="common">Desert horned lizard</name>
    <dbReference type="NCBI Taxonomy" id="52577"/>
    <lineage>
        <taxon>Eukaryota</taxon>
        <taxon>Metazoa</taxon>
        <taxon>Chordata</taxon>
        <taxon>Craniata</taxon>
        <taxon>Vertebrata</taxon>
        <taxon>Euteleostomi</taxon>
        <taxon>Lepidosauria</taxon>
        <taxon>Squamata</taxon>
        <taxon>Bifurcata</taxon>
        <taxon>Unidentata</taxon>
        <taxon>Episquamata</taxon>
        <taxon>Toxicofera</taxon>
        <taxon>Iguania</taxon>
        <taxon>Phrynosomatidae</taxon>
        <taxon>Phrynosomatinae</taxon>
        <taxon>Phrynosoma</taxon>
    </lineage>
</organism>
<dbReference type="Proteomes" id="UP000826234">
    <property type="component" value="Unassembled WGS sequence"/>
</dbReference>
<dbReference type="InterPro" id="IPR050162">
    <property type="entry name" value="MsrA_MetSO_reductase"/>
</dbReference>
<dbReference type="SUPFAM" id="SSF55068">
    <property type="entry name" value="Peptide methionine sulfoxide reductase"/>
    <property type="match status" value="1"/>
</dbReference>
<dbReference type="EC" id="1.8.4.11" evidence="2"/>
<dbReference type="InterPro" id="IPR002569">
    <property type="entry name" value="Met_Sox_Rdtase_MsrA_dom"/>
</dbReference>
<dbReference type="EMBL" id="JAIPUX010003289">
    <property type="protein sequence ID" value="KAH0622909.1"/>
    <property type="molecule type" value="Genomic_DNA"/>
</dbReference>
<gene>
    <name evidence="9" type="ORF">JD844_025780</name>
</gene>
<sequence length="185" mass="20463">MHLRKEAGEMVGPGEWGEEECEECTMPFQENLAFAAPLLPASHGTAVAWQEMKRQMSVSSGRLGSSCWFQMNSGAKQALGSLCPERKGNEQSPSDQRLPLHWACVACMQAAGLARQKKRGKERTDRPECRTKELLTEKGFGPITTEIREAPEFYYAEEYHQQYLSKNPNGYCGLGGTGVSCPLGD</sequence>
<comment type="caution">
    <text evidence="9">The sequence shown here is derived from an EMBL/GenBank/DDBJ whole genome shotgun (WGS) entry which is preliminary data.</text>
</comment>
<protein>
    <recommendedName>
        <fullName evidence="2">peptide-methionine (S)-S-oxide reductase</fullName>
        <ecNumber evidence="2">1.8.4.11</ecNumber>
    </recommendedName>
    <alternativeName>
        <fullName evidence="5">Peptide-methionine (S)-S-oxide reductase</fullName>
    </alternativeName>
    <alternativeName>
        <fullName evidence="4">Protein-methionine-S-oxide reductase</fullName>
    </alternativeName>
</protein>
<comment type="similarity">
    <text evidence="1">Belongs to the MsrA Met sulfoxide reductase family.</text>
</comment>
<evidence type="ECO:0000256" key="5">
    <source>
        <dbReference type="ARBA" id="ARBA00030643"/>
    </source>
</evidence>
<dbReference type="InterPro" id="IPR036509">
    <property type="entry name" value="Met_Sox_Rdtase_MsrA_sf"/>
</dbReference>
<reference evidence="9 10" key="1">
    <citation type="journal article" date="2022" name="Gigascience">
        <title>A chromosome-level genome assembly and annotation of the desert horned lizard, Phrynosoma platyrhinos, provides insight into chromosomal rearrangements among reptiles.</title>
        <authorList>
            <person name="Koochekian N."/>
            <person name="Ascanio A."/>
            <person name="Farleigh K."/>
            <person name="Card D.C."/>
            <person name="Schield D.R."/>
            <person name="Castoe T.A."/>
            <person name="Jezkova T."/>
        </authorList>
    </citation>
    <scope>NUCLEOTIDE SEQUENCE [LARGE SCALE GENOMIC DNA]</scope>
    <source>
        <strain evidence="9">NK-2021</strain>
    </source>
</reference>
<evidence type="ECO:0000256" key="4">
    <source>
        <dbReference type="ARBA" id="ARBA00030273"/>
    </source>
</evidence>
<dbReference type="Pfam" id="PF01625">
    <property type="entry name" value="PMSR"/>
    <property type="match status" value="1"/>
</dbReference>
<comment type="catalytic activity">
    <reaction evidence="6">
        <text>L-methionyl-[protein] + [thioredoxin]-disulfide + H2O = L-methionyl-(S)-S-oxide-[protein] + [thioredoxin]-dithiol</text>
        <dbReference type="Rhea" id="RHEA:14217"/>
        <dbReference type="Rhea" id="RHEA-COMP:10698"/>
        <dbReference type="Rhea" id="RHEA-COMP:10700"/>
        <dbReference type="Rhea" id="RHEA-COMP:12313"/>
        <dbReference type="Rhea" id="RHEA-COMP:12315"/>
        <dbReference type="ChEBI" id="CHEBI:15377"/>
        <dbReference type="ChEBI" id="CHEBI:16044"/>
        <dbReference type="ChEBI" id="CHEBI:29950"/>
        <dbReference type="ChEBI" id="CHEBI:44120"/>
        <dbReference type="ChEBI" id="CHEBI:50058"/>
        <dbReference type="EC" id="1.8.4.11"/>
    </reaction>
</comment>